<reference evidence="8 9" key="1">
    <citation type="submission" date="2018-07" db="EMBL/GenBank/DDBJ databases">
        <title>Comparative genomics of the Candidatus Parilichlamydiaceae reveals evidence of convergent evolution and genome reduction in the phylum Chlamydiae.</title>
        <authorList>
            <person name="Taylor-Brown A."/>
            <person name="Polkinghorne A."/>
        </authorList>
    </citation>
    <scope>NUCLEOTIDE SEQUENCE [LARGE SCALE GENOMIC DNA]</scope>
    <source>
        <strain evidence="8 9">Hat2</strain>
    </source>
</reference>
<dbReference type="Gene3D" id="1.10.150.130">
    <property type="match status" value="1"/>
</dbReference>
<evidence type="ECO:0000256" key="4">
    <source>
        <dbReference type="ARBA" id="ARBA00023172"/>
    </source>
</evidence>
<dbReference type="Pfam" id="PF00589">
    <property type="entry name" value="Phage_integrase"/>
    <property type="match status" value="1"/>
</dbReference>
<comment type="caution">
    <text evidence="8">The sequence shown here is derived from an EMBL/GenBank/DDBJ whole genome shotgun (WGS) entry which is preliminary data.</text>
</comment>
<organism evidence="8 9">
    <name type="scientific">Candidatus Similichlamydia laticola</name>
    <dbReference type="NCBI Taxonomy" id="2170265"/>
    <lineage>
        <taxon>Bacteria</taxon>
        <taxon>Pseudomonadati</taxon>
        <taxon>Chlamydiota</taxon>
        <taxon>Chlamydiia</taxon>
        <taxon>Parachlamydiales</taxon>
        <taxon>Candidatus Parilichlamydiaceae</taxon>
        <taxon>Candidatus Similichlamydia</taxon>
    </lineage>
</organism>
<evidence type="ECO:0000313" key="9">
    <source>
        <dbReference type="Proteomes" id="UP000253816"/>
    </source>
</evidence>
<keyword evidence="3 5" id="KW-0238">DNA-binding</keyword>
<dbReference type="GO" id="GO:0015074">
    <property type="term" value="P:DNA integration"/>
    <property type="evidence" value="ECO:0007669"/>
    <property type="project" value="UniProtKB-KW"/>
</dbReference>
<keyword evidence="1" id="KW-0159">Chromosome partition</keyword>
<dbReference type="InterPro" id="IPR044068">
    <property type="entry name" value="CB"/>
</dbReference>
<keyword evidence="9" id="KW-1185">Reference proteome</keyword>
<dbReference type="PANTHER" id="PTHR30349">
    <property type="entry name" value="PHAGE INTEGRASE-RELATED"/>
    <property type="match status" value="1"/>
</dbReference>
<dbReference type="SUPFAM" id="SSF47823">
    <property type="entry name" value="lambda integrase-like, N-terminal domain"/>
    <property type="match status" value="1"/>
</dbReference>
<keyword evidence="4" id="KW-0233">DNA recombination</keyword>
<sequence>MLERRSSSSQSHLKNQDLDNLLLDFGHFLLRELGYSVETKKAYISDTKQFFTLTQASSLENISQEDFHLFLKEIQKKLLASSMKRKVASLRAFWRFLKVEQLWKGEGKTPPERLTVPIVRDRLPTFGSVEDAFSLLEACEKDTLFSLRDRMLIHLLYGHGLRVSEACYLNLGDIRAEFLHVHGKGKKERLVPIQSAFQLELALYLDKRKEFFVKTDAFLLNQRQNRLTRDQAWKRIRQLSLCHCSKTLSPHRLRHSFATHLLLHGASIRVIQELLGHADISTTERYTHVALEQIQTAFDQFHPDKDGLGAEF</sequence>
<dbReference type="GO" id="GO:0007059">
    <property type="term" value="P:chromosome segregation"/>
    <property type="evidence" value="ECO:0007669"/>
    <property type="project" value="UniProtKB-KW"/>
</dbReference>
<dbReference type="PROSITE" id="PS51898">
    <property type="entry name" value="TYR_RECOMBINASE"/>
    <property type="match status" value="1"/>
</dbReference>
<evidence type="ECO:0000256" key="5">
    <source>
        <dbReference type="PROSITE-ProRule" id="PRU01248"/>
    </source>
</evidence>
<dbReference type="InterPro" id="IPR050090">
    <property type="entry name" value="Tyrosine_recombinase_XerCD"/>
</dbReference>
<keyword evidence="2" id="KW-0229">DNA integration</keyword>
<dbReference type="GO" id="GO:0006310">
    <property type="term" value="P:DNA recombination"/>
    <property type="evidence" value="ECO:0007669"/>
    <property type="project" value="UniProtKB-KW"/>
</dbReference>
<dbReference type="Gene3D" id="1.10.443.10">
    <property type="entry name" value="Intergrase catalytic core"/>
    <property type="match status" value="1"/>
</dbReference>
<dbReference type="Pfam" id="PF02899">
    <property type="entry name" value="Phage_int_SAM_1"/>
    <property type="match status" value="1"/>
</dbReference>
<dbReference type="InterPro" id="IPR010998">
    <property type="entry name" value="Integrase_recombinase_N"/>
</dbReference>
<evidence type="ECO:0000259" key="6">
    <source>
        <dbReference type="PROSITE" id="PS51898"/>
    </source>
</evidence>
<dbReference type="InterPro" id="IPR004107">
    <property type="entry name" value="Integrase_SAM-like_N"/>
</dbReference>
<gene>
    <name evidence="8" type="ORF">HAT2_00160</name>
</gene>
<evidence type="ECO:0000313" key="8">
    <source>
        <dbReference type="EMBL" id="RDB31780.1"/>
    </source>
</evidence>
<evidence type="ECO:0000256" key="3">
    <source>
        <dbReference type="ARBA" id="ARBA00023125"/>
    </source>
</evidence>
<dbReference type="PROSITE" id="PS51900">
    <property type="entry name" value="CB"/>
    <property type="match status" value="1"/>
</dbReference>
<feature type="domain" description="Tyr recombinase" evidence="6">
    <location>
        <begin position="122"/>
        <end position="299"/>
    </location>
</feature>
<dbReference type="PANTHER" id="PTHR30349:SF81">
    <property type="entry name" value="TYROSINE RECOMBINASE XERC"/>
    <property type="match status" value="1"/>
</dbReference>
<name>A0A369KE97_9BACT</name>
<dbReference type="SUPFAM" id="SSF56349">
    <property type="entry name" value="DNA breaking-rejoining enzymes"/>
    <property type="match status" value="1"/>
</dbReference>
<dbReference type="InterPro" id="IPR011010">
    <property type="entry name" value="DNA_brk_join_enz"/>
</dbReference>
<dbReference type="InterPro" id="IPR013762">
    <property type="entry name" value="Integrase-like_cat_sf"/>
</dbReference>
<dbReference type="GO" id="GO:0003677">
    <property type="term" value="F:DNA binding"/>
    <property type="evidence" value="ECO:0007669"/>
    <property type="project" value="UniProtKB-UniRule"/>
</dbReference>
<evidence type="ECO:0000256" key="1">
    <source>
        <dbReference type="ARBA" id="ARBA00022829"/>
    </source>
</evidence>
<dbReference type="InterPro" id="IPR002104">
    <property type="entry name" value="Integrase_catalytic"/>
</dbReference>
<accession>A0A369KE97</accession>
<evidence type="ECO:0000256" key="2">
    <source>
        <dbReference type="ARBA" id="ARBA00022908"/>
    </source>
</evidence>
<proteinExistence type="predicted"/>
<dbReference type="Proteomes" id="UP000253816">
    <property type="component" value="Unassembled WGS sequence"/>
</dbReference>
<evidence type="ECO:0000259" key="7">
    <source>
        <dbReference type="PROSITE" id="PS51900"/>
    </source>
</evidence>
<dbReference type="AlphaFoldDB" id="A0A369KE97"/>
<dbReference type="OrthoDB" id="9801717at2"/>
<feature type="domain" description="Core-binding (CB)" evidence="7">
    <location>
        <begin position="16"/>
        <end position="98"/>
    </location>
</feature>
<protein>
    <submittedName>
        <fullName evidence="8">Site-specific recombinase XerD</fullName>
    </submittedName>
</protein>
<dbReference type="EMBL" id="QQBG01000008">
    <property type="protein sequence ID" value="RDB31780.1"/>
    <property type="molecule type" value="Genomic_DNA"/>
</dbReference>